<dbReference type="Pfam" id="PF00107">
    <property type="entry name" value="ADH_zinc_N"/>
    <property type="match status" value="1"/>
</dbReference>
<comment type="caution">
    <text evidence="4">The sequence shown here is derived from an EMBL/GenBank/DDBJ whole genome shotgun (WGS) entry which is preliminary data.</text>
</comment>
<dbReference type="Gene3D" id="3.40.50.720">
    <property type="entry name" value="NAD(P)-binding Rossmann-like Domain"/>
    <property type="match status" value="1"/>
</dbReference>
<protein>
    <submittedName>
        <fullName evidence="4">Zinc-binding alcohol dehydrogenase family protein</fullName>
    </submittedName>
</protein>
<dbReference type="CDD" id="cd08261">
    <property type="entry name" value="Zn_ADH7"/>
    <property type="match status" value="1"/>
</dbReference>
<feature type="domain" description="Alcohol dehydrogenase-like N-terminal" evidence="3">
    <location>
        <begin position="47"/>
        <end position="154"/>
    </location>
</feature>
<dbReference type="InterPro" id="IPR050129">
    <property type="entry name" value="Zn_alcohol_dh"/>
</dbReference>
<evidence type="ECO:0000259" key="3">
    <source>
        <dbReference type="Pfam" id="PF08240"/>
    </source>
</evidence>
<evidence type="ECO:0000259" key="2">
    <source>
        <dbReference type="Pfam" id="PF00107"/>
    </source>
</evidence>
<dbReference type="SUPFAM" id="SSF51735">
    <property type="entry name" value="NAD(P)-binding Rossmann-fold domains"/>
    <property type="match status" value="1"/>
</dbReference>
<dbReference type="InterPro" id="IPR013149">
    <property type="entry name" value="ADH-like_C"/>
</dbReference>
<dbReference type="InterPro" id="IPR013154">
    <property type="entry name" value="ADH-like_N"/>
</dbReference>
<name>A0ABT8D870_9RHOB</name>
<dbReference type="RefSeq" id="WP_377687532.1">
    <property type="nucleotide sequence ID" value="NZ_JBHMDZ010000045.1"/>
</dbReference>
<dbReference type="Gene3D" id="3.90.180.10">
    <property type="entry name" value="Medium-chain alcohol dehydrogenases, catalytic domain"/>
    <property type="match status" value="1"/>
</dbReference>
<accession>A0ABT8D870</accession>
<evidence type="ECO:0000313" key="5">
    <source>
        <dbReference type="Proteomes" id="UP001243846"/>
    </source>
</evidence>
<feature type="domain" description="Alcohol dehydrogenase-like C-terminal" evidence="2">
    <location>
        <begin position="194"/>
        <end position="316"/>
    </location>
</feature>
<dbReference type="InterPro" id="IPR036291">
    <property type="entry name" value="NAD(P)-bd_dom_sf"/>
</dbReference>
<organism evidence="4 5">
    <name type="scientific">Paracoccus cavernae</name>
    <dbReference type="NCBI Taxonomy" id="1571207"/>
    <lineage>
        <taxon>Bacteria</taxon>
        <taxon>Pseudomonadati</taxon>
        <taxon>Pseudomonadota</taxon>
        <taxon>Alphaproteobacteria</taxon>
        <taxon>Rhodobacterales</taxon>
        <taxon>Paracoccaceae</taxon>
        <taxon>Paracoccus</taxon>
    </lineage>
</organism>
<evidence type="ECO:0000256" key="1">
    <source>
        <dbReference type="ARBA" id="ARBA00023002"/>
    </source>
</evidence>
<dbReference type="InterPro" id="IPR011032">
    <property type="entry name" value="GroES-like_sf"/>
</dbReference>
<keyword evidence="1" id="KW-0560">Oxidoreductase</keyword>
<dbReference type="SUPFAM" id="SSF50129">
    <property type="entry name" value="GroES-like"/>
    <property type="match status" value="1"/>
</dbReference>
<reference evidence="5" key="1">
    <citation type="journal article" date="2019" name="Int. J. Syst. Evol. Microbiol.">
        <title>The Global Catalogue of Microorganisms (GCM) 10K type strain sequencing project: providing services to taxonomists for standard genome sequencing and annotation.</title>
        <authorList>
            <consortium name="The Broad Institute Genomics Platform"/>
            <consortium name="The Broad Institute Genome Sequencing Center for Infectious Disease"/>
            <person name="Wu L."/>
            <person name="Ma J."/>
        </authorList>
    </citation>
    <scope>NUCLEOTIDE SEQUENCE [LARGE SCALE GENOMIC DNA]</scope>
    <source>
        <strain evidence="5">CECT 8482</strain>
    </source>
</reference>
<evidence type="ECO:0000313" key="4">
    <source>
        <dbReference type="EMBL" id="MDN3712952.1"/>
    </source>
</evidence>
<dbReference type="PANTHER" id="PTHR43401">
    <property type="entry name" value="L-THREONINE 3-DEHYDROGENASE"/>
    <property type="match status" value="1"/>
</dbReference>
<sequence>MEDSAGQAVKGGLSPRTASAGMMLAGSCIAPGQFAIVEQPLPDSAPEGWVLIDIAVVGLCGTDYHIFEGKHPYLDYPRVIGHELSGRLVADLVTAEGRLAAGSLVVINPYVSCGECRPCLRGKPNCCMKIGVLGVHRDGGLTSRIAVPAGNVYSAEGLDEVAAAMVEFLAIGAHAVARSGIVAGDRVLVTGAGPIGIGTALFARLAGAEVHLLDLSRKRLAQAAEKFGFAHLHDDPAKILEGDLADGFDLVFDATGSAKAIEAGFALLAHGSTYVLVSVVKDRISFEDPEFHKRESRIIGSRNALRADFEHVMAAIRSGAIDTGALLSAELTLTELTERFAALAHDRELLIKAVVRP</sequence>
<dbReference type="EMBL" id="JAUFRC010000001">
    <property type="protein sequence ID" value="MDN3712952.1"/>
    <property type="molecule type" value="Genomic_DNA"/>
</dbReference>
<keyword evidence="5" id="KW-1185">Reference proteome</keyword>
<dbReference type="Proteomes" id="UP001243846">
    <property type="component" value="Unassembled WGS sequence"/>
</dbReference>
<dbReference type="Pfam" id="PF08240">
    <property type="entry name" value="ADH_N"/>
    <property type="match status" value="1"/>
</dbReference>
<gene>
    <name evidence="4" type="ORF">QWZ10_16540</name>
</gene>
<proteinExistence type="predicted"/>
<dbReference type="PANTHER" id="PTHR43401:SF3">
    <property type="entry name" value="L-GALACTONATE-5-DEHYDROGENASE"/>
    <property type="match status" value="1"/>
</dbReference>